<dbReference type="OrthoDB" id="9804196at2"/>
<dbReference type="SUPFAM" id="SSF53756">
    <property type="entry name" value="UDP-Glycosyltransferase/glycogen phosphorylase"/>
    <property type="match status" value="1"/>
</dbReference>
<dbReference type="Proteomes" id="UP000525923">
    <property type="component" value="Unassembled WGS sequence"/>
</dbReference>
<evidence type="ECO:0000259" key="2">
    <source>
        <dbReference type="Pfam" id="PF13579"/>
    </source>
</evidence>
<dbReference type="InterPro" id="IPR050194">
    <property type="entry name" value="Glycosyltransferase_grp1"/>
</dbReference>
<accession>A0A7W8FRQ3</accession>
<keyword evidence="3" id="KW-0808">Transferase</keyword>
<name>A0A7W8FRQ3_9BACL</name>
<dbReference type="InterPro" id="IPR028098">
    <property type="entry name" value="Glyco_trans_4-like_N"/>
</dbReference>
<comment type="caution">
    <text evidence="3">The sequence shown here is derived from an EMBL/GenBank/DDBJ whole genome shotgun (WGS) entry which is preliminary data.</text>
</comment>
<dbReference type="Pfam" id="PF00534">
    <property type="entry name" value="Glycos_transf_1"/>
    <property type="match status" value="1"/>
</dbReference>
<sequence>MAGKVIHAVTVAQTLKLMKGQLAYLEDKGYETKALSSKGDYIKDYEQAEGVKVLNVEMEREISLLKDLSSLIACVKLFYKEKPDIVNAGTPKAALIAMLAAFITGVPIRIYNVLGLRLETTTGLKRLILLTAEKITATAATHILSVSPSLSEQLVSYGIAAPEKIKVLGNGSLNGFNLADFELDDERRMETDSLKKELGLSKDHLVVGFMGRITRDKGVAETVAAFLGLSRRYPQLRLLVVGDFEEGDPVDEKTKQEILDNQSIILVPYQKDPIPYFHMMDIFLFLTKREGFGNVSIEASLAGKPVIVSDVTGARDTVSDWETGLLVNPQNGAEVINRLELLINDKALRQRLGANGKVHAEANYSNEAIWMELEHFYHELLLQQTGALQRII</sequence>
<dbReference type="RefSeq" id="WP_135503986.1">
    <property type="nucleotide sequence ID" value="NZ_JACHHE010000001.1"/>
</dbReference>
<dbReference type="Gene3D" id="3.40.50.2000">
    <property type="entry name" value="Glycogen Phosphorylase B"/>
    <property type="match status" value="2"/>
</dbReference>
<feature type="domain" description="Glycosyl transferase family 1" evidence="1">
    <location>
        <begin position="192"/>
        <end position="357"/>
    </location>
</feature>
<dbReference type="InterPro" id="IPR001296">
    <property type="entry name" value="Glyco_trans_1"/>
</dbReference>
<dbReference type="PANTHER" id="PTHR45947:SF3">
    <property type="entry name" value="SULFOQUINOVOSYL TRANSFERASE SQD2"/>
    <property type="match status" value="1"/>
</dbReference>
<reference evidence="3 4" key="1">
    <citation type="submission" date="2020-08" db="EMBL/GenBank/DDBJ databases">
        <title>Genomic Encyclopedia of Type Strains, Phase IV (KMG-IV): sequencing the most valuable type-strain genomes for metagenomic binning, comparative biology and taxonomic classification.</title>
        <authorList>
            <person name="Goeker M."/>
        </authorList>
    </citation>
    <scope>NUCLEOTIDE SEQUENCE [LARGE SCALE GENOMIC DNA]</scope>
    <source>
        <strain evidence="3 4">DSM 15895</strain>
    </source>
</reference>
<dbReference type="Pfam" id="PF13579">
    <property type="entry name" value="Glyco_trans_4_4"/>
    <property type="match status" value="1"/>
</dbReference>
<dbReference type="AlphaFoldDB" id="A0A7W8FRQ3"/>
<evidence type="ECO:0000259" key="1">
    <source>
        <dbReference type="Pfam" id="PF00534"/>
    </source>
</evidence>
<keyword evidence="4" id="KW-1185">Reference proteome</keyword>
<dbReference type="EMBL" id="JACHHE010000001">
    <property type="protein sequence ID" value="MBB5179243.1"/>
    <property type="molecule type" value="Genomic_DNA"/>
</dbReference>
<evidence type="ECO:0000313" key="3">
    <source>
        <dbReference type="EMBL" id="MBB5179243.1"/>
    </source>
</evidence>
<evidence type="ECO:0000313" key="4">
    <source>
        <dbReference type="Proteomes" id="UP000525923"/>
    </source>
</evidence>
<organism evidence="3 4">
    <name type="scientific">Planococcus koreensis</name>
    <dbReference type="NCBI Taxonomy" id="112331"/>
    <lineage>
        <taxon>Bacteria</taxon>
        <taxon>Bacillati</taxon>
        <taxon>Bacillota</taxon>
        <taxon>Bacilli</taxon>
        <taxon>Bacillales</taxon>
        <taxon>Caryophanaceae</taxon>
        <taxon>Planococcus</taxon>
    </lineage>
</organism>
<gene>
    <name evidence="3" type="ORF">HNQ44_000665</name>
</gene>
<dbReference type="CDD" id="cd03808">
    <property type="entry name" value="GT4_CapM-like"/>
    <property type="match status" value="1"/>
</dbReference>
<feature type="domain" description="Glycosyltransferase subfamily 4-like N-terminal" evidence="2">
    <location>
        <begin position="22"/>
        <end position="171"/>
    </location>
</feature>
<dbReference type="GO" id="GO:0016757">
    <property type="term" value="F:glycosyltransferase activity"/>
    <property type="evidence" value="ECO:0007669"/>
    <property type="project" value="InterPro"/>
</dbReference>
<dbReference type="PANTHER" id="PTHR45947">
    <property type="entry name" value="SULFOQUINOVOSYL TRANSFERASE SQD2"/>
    <property type="match status" value="1"/>
</dbReference>
<protein>
    <submittedName>
        <fullName evidence="3">Glycosyltransferase involved in cell wall biosynthesis</fullName>
    </submittedName>
</protein>
<proteinExistence type="predicted"/>